<feature type="compositionally biased region" description="Basic and acidic residues" evidence="1">
    <location>
        <begin position="80"/>
        <end position="102"/>
    </location>
</feature>
<accession>A0A645FWI1</accession>
<feature type="region of interest" description="Disordered" evidence="1">
    <location>
        <begin position="67"/>
        <end position="105"/>
    </location>
</feature>
<evidence type="ECO:0000313" key="2">
    <source>
        <dbReference type="EMBL" id="MPN18052.1"/>
    </source>
</evidence>
<name>A0A645FWI1_9ZZZZ</name>
<evidence type="ECO:0000256" key="1">
    <source>
        <dbReference type="SAM" id="MobiDB-lite"/>
    </source>
</evidence>
<gene>
    <name evidence="2" type="ORF">SDC9_165410</name>
</gene>
<dbReference type="EMBL" id="VSSQ01065307">
    <property type="protein sequence ID" value="MPN18052.1"/>
    <property type="molecule type" value="Genomic_DNA"/>
</dbReference>
<dbReference type="AlphaFoldDB" id="A0A645FWI1"/>
<reference evidence="2" key="1">
    <citation type="submission" date="2019-08" db="EMBL/GenBank/DDBJ databases">
        <authorList>
            <person name="Kucharzyk K."/>
            <person name="Murdoch R.W."/>
            <person name="Higgins S."/>
            <person name="Loffler F."/>
        </authorList>
    </citation>
    <scope>NUCLEOTIDE SEQUENCE</scope>
</reference>
<comment type="caution">
    <text evidence="2">The sequence shown here is derived from an EMBL/GenBank/DDBJ whole genome shotgun (WGS) entry which is preliminary data.</text>
</comment>
<sequence length="119" mass="12403">MQFVLVQEAQVGGNPVAGCQYDDVARYEFAGIQLSAMSAAADGDRRRHAAGQRGECALGLGFLPVADQGIDQDDPEDDAGVDRFAKGGGDHTGGEQDQHQRLSELGGKALPCGLARAFG</sequence>
<proteinExistence type="predicted"/>
<feature type="compositionally biased region" description="Acidic residues" evidence="1">
    <location>
        <begin position="70"/>
        <end position="79"/>
    </location>
</feature>
<protein>
    <submittedName>
        <fullName evidence="2">Uncharacterized protein</fullName>
    </submittedName>
</protein>
<organism evidence="2">
    <name type="scientific">bioreactor metagenome</name>
    <dbReference type="NCBI Taxonomy" id="1076179"/>
    <lineage>
        <taxon>unclassified sequences</taxon>
        <taxon>metagenomes</taxon>
        <taxon>ecological metagenomes</taxon>
    </lineage>
</organism>